<keyword evidence="2" id="KW-1185">Reference proteome</keyword>
<gene>
    <name evidence="1" type="ORF">Cri9333_4066</name>
</gene>
<proteinExistence type="predicted"/>
<name>K9W5W8_9CYAN</name>
<dbReference type="STRING" id="1173022.Cri9333_4066"/>
<reference evidence="1 2" key="1">
    <citation type="submission" date="2012-06" db="EMBL/GenBank/DDBJ databases">
        <title>Finished chromosome of genome of Crinalium epipsammum PCC 9333.</title>
        <authorList>
            <consortium name="US DOE Joint Genome Institute"/>
            <person name="Gugger M."/>
            <person name="Coursin T."/>
            <person name="Rippka R."/>
            <person name="Tandeau De Marsac N."/>
            <person name="Huntemann M."/>
            <person name="Wei C.-L."/>
            <person name="Han J."/>
            <person name="Detter J.C."/>
            <person name="Han C."/>
            <person name="Tapia R."/>
            <person name="Davenport K."/>
            <person name="Daligault H."/>
            <person name="Erkkila T."/>
            <person name="Gu W."/>
            <person name="Munk A.C.C."/>
            <person name="Teshima H."/>
            <person name="Xu Y."/>
            <person name="Chain P."/>
            <person name="Chen A."/>
            <person name="Krypides N."/>
            <person name="Mavromatis K."/>
            <person name="Markowitz V."/>
            <person name="Szeto E."/>
            <person name="Ivanova N."/>
            <person name="Mikhailova N."/>
            <person name="Ovchinnikova G."/>
            <person name="Pagani I."/>
            <person name="Pati A."/>
            <person name="Goodwin L."/>
            <person name="Peters L."/>
            <person name="Pitluck S."/>
            <person name="Woyke T."/>
            <person name="Kerfeld C."/>
        </authorList>
    </citation>
    <scope>NUCLEOTIDE SEQUENCE [LARGE SCALE GENOMIC DNA]</scope>
    <source>
        <strain evidence="1 2">PCC 9333</strain>
    </source>
</reference>
<accession>K9W5W8</accession>
<dbReference type="AlphaFoldDB" id="K9W5W8"/>
<dbReference type="OrthoDB" id="462297at2"/>
<dbReference type="HOGENOM" id="CLU_1072488_0_0_3"/>
<dbReference type="RefSeq" id="WP_015204969.1">
    <property type="nucleotide sequence ID" value="NC_019753.1"/>
</dbReference>
<dbReference type="EMBL" id="CP003620">
    <property type="protein sequence ID" value="AFZ14870.1"/>
    <property type="molecule type" value="Genomic_DNA"/>
</dbReference>
<evidence type="ECO:0000313" key="1">
    <source>
        <dbReference type="EMBL" id="AFZ14870.1"/>
    </source>
</evidence>
<dbReference type="KEGG" id="cep:Cri9333_4066"/>
<organism evidence="1 2">
    <name type="scientific">Crinalium epipsammum PCC 9333</name>
    <dbReference type="NCBI Taxonomy" id="1173022"/>
    <lineage>
        <taxon>Bacteria</taxon>
        <taxon>Bacillati</taxon>
        <taxon>Cyanobacteriota</taxon>
        <taxon>Cyanophyceae</taxon>
        <taxon>Gomontiellales</taxon>
        <taxon>Gomontiellaceae</taxon>
        <taxon>Crinalium</taxon>
    </lineage>
</organism>
<protein>
    <submittedName>
        <fullName evidence="1">Uncharacterized protein</fullName>
    </submittedName>
</protein>
<dbReference type="eggNOG" id="ENOG5032UZ3">
    <property type="taxonomic scope" value="Bacteria"/>
</dbReference>
<dbReference type="Proteomes" id="UP000010472">
    <property type="component" value="Chromosome"/>
</dbReference>
<evidence type="ECO:0000313" key="2">
    <source>
        <dbReference type="Proteomes" id="UP000010472"/>
    </source>
</evidence>
<sequence length="259" mass="29457">MANDNSKNLYEQVINNIYPQIKGRQKGLLYKIIQIIFCEEQSFNQEKTREICDYFGIRSNADKDEDKEIINNLVDTILINNPISTPAKWIINFQGENMEWIFVAAAFTFVGLFWYKQNLEKNQQQKTNPNLEGIKEQPISPPISVDLCLVVPASIARNFVNNKKLSVNVLTNLIDNASYLLCTADSNKQNLELTDEDIATVSEQREVYIRIGIDNGKKMIGEKVPYILKSNLPPNGGTVKELACLEYLSVSGLENFNRV</sequence>